<reference evidence="3" key="1">
    <citation type="submission" date="2017-06" db="EMBL/GenBank/DDBJ databases">
        <authorList>
            <person name="Varghese N."/>
            <person name="Submissions S."/>
        </authorList>
    </citation>
    <scope>NUCLEOTIDE SEQUENCE [LARGE SCALE GENOMIC DNA]</scope>
    <source>
        <strain evidence="3">DSM 137</strain>
    </source>
</reference>
<dbReference type="EMBL" id="FYDG01000022">
    <property type="protein sequence ID" value="SNB82733.1"/>
    <property type="molecule type" value="Genomic_DNA"/>
</dbReference>
<dbReference type="InterPro" id="IPR013429">
    <property type="entry name" value="Regulatory_FmdB_Zinc_ribbon"/>
</dbReference>
<evidence type="ECO:0000259" key="1">
    <source>
        <dbReference type="SMART" id="SM00834"/>
    </source>
</evidence>
<name>A0A212SB59_RHOAC</name>
<sequence>MPIYSYECKKCGATFQTLVRSGEQPECPSCGAVELEQQLSLIASPAKGGDDAPPMCSPGPGGGCAGCPSMMG</sequence>
<keyword evidence="3" id="KW-1185">Reference proteome</keyword>
<dbReference type="AlphaFoldDB" id="A0A212SB59"/>
<evidence type="ECO:0000313" key="3">
    <source>
        <dbReference type="Proteomes" id="UP000198418"/>
    </source>
</evidence>
<dbReference type="Gene3D" id="2.20.28.30">
    <property type="entry name" value="RNA polymerase ii, chain L"/>
    <property type="match status" value="1"/>
</dbReference>
<dbReference type="SMART" id="SM00834">
    <property type="entry name" value="CxxC_CXXC_SSSS"/>
    <property type="match status" value="1"/>
</dbReference>
<dbReference type="RefSeq" id="WP_088522418.1">
    <property type="nucleotide sequence ID" value="NZ_FYDG01000022.1"/>
</dbReference>
<organism evidence="2 3">
    <name type="scientific">Rhodoblastus acidophilus</name>
    <name type="common">Rhodopseudomonas acidophila</name>
    <dbReference type="NCBI Taxonomy" id="1074"/>
    <lineage>
        <taxon>Bacteria</taxon>
        <taxon>Pseudomonadati</taxon>
        <taxon>Pseudomonadota</taxon>
        <taxon>Alphaproteobacteria</taxon>
        <taxon>Hyphomicrobiales</taxon>
        <taxon>Rhodoblastaceae</taxon>
        <taxon>Rhodoblastus</taxon>
    </lineage>
</organism>
<feature type="domain" description="Putative regulatory protein FmdB zinc ribbon" evidence="1">
    <location>
        <begin position="1"/>
        <end position="40"/>
    </location>
</feature>
<dbReference type="NCBIfam" id="TIGR02605">
    <property type="entry name" value="CxxC_CxxC_SSSS"/>
    <property type="match status" value="1"/>
</dbReference>
<gene>
    <name evidence="2" type="ORF">SAMN06265338_12213</name>
</gene>
<dbReference type="Proteomes" id="UP000198418">
    <property type="component" value="Unassembled WGS sequence"/>
</dbReference>
<evidence type="ECO:0000313" key="2">
    <source>
        <dbReference type="EMBL" id="SNB82733.1"/>
    </source>
</evidence>
<protein>
    <submittedName>
        <fullName evidence="2">Putative regulatory protein, FmdB family</fullName>
    </submittedName>
</protein>
<accession>A0A212SB59</accession>
<proteinExistence type="predicted"/>
<dbReference type="Pfam" id="PF09723">
    <property type="entry name" value="Zn_ribbon_8"/>
    <property type="match status" value="1"/>
</dbReference>
<dbReference type="OrthoDB" id="9813321at2"/>